<keyword evidence="1" id="KW-0175">Coiled coil</keyword>
<evidence type="ECO:0000313" key="2">
    <source>
        <dbReference type="EMBL" id="MDO9710756.1"/>
    </source>
</evidence>
<evidence type="ECO:0008006" key="4">
    <source>
        <dbReference type="Google" id="ProtNLM"/>
    </source>
</evidence>
<comment type="caution">
    <text evidence="2">The sequence shown here is derived from an EMBL/GenBank/DDBJ whole genome shotgun (WGS) entry which is preliminary data.</text>
</comment>
<proteinExistence type="predicted"/>
<evidence type="ECO:0000313" key="3">
    <source>
        <dbReference type="Proteomes" id="UP001243009"/>
    </source>
</evidence>
<gene>
    <name evidence="2" type="ORF">Q7A36_20565</name>
</gene>
<evidence type="ECO:0000256" key="1">
    <source>
        <dbReference type="SAM" id="Coils"/>
    </source>
</evidence>
<feature type="coiled-coil region" evidence="1">
    <location>
        <begin position="74"/>
        <end position="112"/>
    </location>
</feature>
<name>A0ABT9E3L6_9PROT</name>
<protein>
    <recommendedName>
        <fullName evidence="4">Transposase</fullName>
    </recommendedName>
</protein>
<accession>A0ABT9E3L6</accession>
<dbReference type="Proteomes" id="UP001243009">
    <property type="component" value="Unassembled WGS sequence"/>
</dbReference>
<organism evidence="2 3">
    <name type="scientific">Paracraurococcus lichenis</name>
    <dbReference type="NCBI Taxonomy" id="3064888"/>
    <lineage>
        <taxon>Bacteria</taxon>
        <taxon>Pseudomonadati</taxon>
        <taxon>Pseudomonadota</taxon>
        <taxon>Alphaproteobacteria</taxon>
        <taxon>Acetobacterales</taxon>
        <taxon>Roseomonadaceae</taxon>
        <taxon>Paracraurococcus</taxon>
    </lineage>
</organism>
<dbReference type="RefSeq" id="WP_305105615.1">
    <property type="nucleotide sequence ID" value="NZ_JAUTWS010000020.1"/>
</dbReference>
<sequence>MRSYLDALRAEGRGLPGRDGKPNLSVIAEACEFDRGVFYANQMAKMLLDEATGQLGLDDGRARPATGFEEARLREEAKARLDGYTKALEEEVLRLRAENARLKAENESLRAIRTLMSETGRMP</sequence>
<dbReference type="EMBL" id="JAUTWS010000020">
    <property type="protein sequence ID" value="MDO9710756.1"/>
    <property type="molecule type" value="Genomic_DNA"/>
</dbReference>
<keyword evidence="3" id="KW-1185">Reference proteome</keyword>
<reference evidence="2 3" key="1">
    <citation type="submission" date="2023-08" db="EMBL/GenBank/DDBJ databases">
        <title>The draft genome sequence of Paracraurococcus sp. LOR1-02.</title>
        <authorList>
            <person name="Kingkaew E."/>
            <person name="Tanasupawat S."/>
        </authorList>
    </citation>
    <scope>NUCLEOTIDE SEQUENCE [LARGE SCALE GENOMIC DNA]</scope>
    <source>
        <strain evidence="2 3">LOR1-02</strain>
    </source>
</reference>